<protein>
    <recommendedName>
        <fullName evidence="4">YhhN-like protein</fullName>
    </recommendedName>
</protein>
<feature type="transmembrane region" description="Helical" evidence="1">
    <location>
        <begin position="90"/>
        <end position="108"/>
    </location>
</feature>
<dbReference type="Proteomes" id="UP000190888">
    <property type="component" value="Unassembled WGS sequence"/>
</dbReference>
<feature type="transmembrane region" description="Helical" evidence="1">
    <location>
        <begin position="6"/>
        <end position="22"/>
    </location>
</feature>
<feature type="transmembrane region" description="Helical" evidence="1">
    <location>
        <begin position="60"/>
        <end position="78"/>
    </location>
</feature>
<evidence type="ECO:0000313" key="3">
    <source>
        <dbReference type="Proteomes" id="UP000190888"/>
    </source>
</evidence>
<organism evidence="2 3">
    <name type="scientific">Sediminibacterium ginsengisoli</name>
    <dbReference type="NCBI Taxonomy" id="413434"/>
    <lineage>
        <taxon>Bacteria</taxon>
        <taxon>Pseudomonadati</taxon>
        <taxon>Bacteroidota</taxon>
        <taxon>Chitinophagia</taxon>
        <taxon>Chitinophagales</taxon>
        <taxon>Chitinophagaceae</taxon>
        <taxon>Sediminibacterium</taxon>
    </lineage>
</organism>
<feature type="transmembrane region" description="Helical" evidence="1">
    <location>
        <begin position="29"/>
        <end position="48"/>
    </location>
</feature>
<feature type="transmembrane region" description="Helical" evidence="1">
    <location>
        <begin position="151"/>
        <end position="172"/>
    </location>
</feature>
<dbReference type="STRING" id="413434.SAMN04488132_110110"/>
<keyword evidence="1" id="KW-1133">Transmembrane helix</keyword>
<sequence>MLTERIYLLFEIMALLACLIRLGKLRPQLLRWFLVLLLLVNAVEWGTFFRLYKINNSNNWIFNLLNAFQFIFYAGIYYRLLGSARARKYVAASCVILVLAIGVNIAFLQGIRSFNSYTFIAGCACTVYWSYLYLMQQVENMETPGFTNDPFFWISIGLMIFHAGEFFLMSFFQYFSAINEFGHFFSVFSVCSNLLNAILYTCLTIAFFCRRTPQNLL</sequence>
<evidence type="ECO:0008006" key="4">
    <source>
        <dbReference type="Google" id="ProtNLM"/>
    </source>
</evidence>
<accession>A0A1T4R3I6</accession>
<dbReference type="EMBL" id="FUWH01000010">
    <property type="protein sequence ID" value="SKA10417.1"/>
    <property type="molecule type" value="Genomic_DNA"/>
</dbReference>
<feature type="transmembrane region" description="Helical" evidence="1">
    <location>
        <begin position="114"/>
        <end position="131"/>
    </location>
</feature>
<feature type="transmembrane region" description="Helical" evidence="1">
    <location>
        <begin position="184"/>
        <end position="209"/>
    </location>
</feature>
<keyword evidence="1" id="KW-0472">Membrane</keyword>
<evidence type="ECO:0000313" key="2">
    <source>
        <dbReference type="EMBL" id="SKA10417.1"/>
    </source>
</evidence>
<reference evidence="2 3" key="1">
    <citation type="submission" date="2017-02" db="EMBL/GenBank/DDBJ databases">
        <authorList>
            <person name="Peterson S.W."/>
        </authorList>
    </citation>
    <scope>NUCLEOTIDE SEQUENCE [LARGE SCALE GENOMIC DNA]</scope>
    <source>
        <strain evidence="2 3">DSM 22335</strain>
    </source>
</reference>
<evidence type="ECO:0000256" key="1">
    <source>
        <dbReference type="SAM" id="Phobius"/>
    </source>
</evidence>
<name>A0A1T4R3I6_9BACT</name>
<dbReference type="AlphaFoldDB" id="A0A1T4R3I6"/>
<gene>
    <name evidence="2" type="ORF">SAMN04488132_110110</name>
</gene>
<proteinExistence type="predicted"/>
<keyword evidence="1" id="KW-0812">Transmembrane</keyword>
<keyword evidence="3" id="KW-1185">Reference proteome</keyword>